<sequence length="197" mass="22266">MENEQAAKAKMDIVQANPLYKYVKGVFTLIGKDGNSTLFLNDAGLHCKTNDICIKIQGFINGVSVFEELNQEKEYELCKLPGNIYRLSSIGFNEEKETTYRAIVECTNTSGGSICGINPGEFGATSKIAIYSRFCLKDSYARSIEKFGPCDVFLSKNKQYIILHKTEYDKNATFNYYKAYFTVSMEDVESEKKAHEK</sequence>
<organism evidence="1 2">
    <name type="scientific">Faecalibacillus intestinalis</name>
    <dbReference type="NCBI Taxonomy" id="1982626"/>
    <lineage>
        <taxon>Bacteria</taxon>
        <taxon>Bacillati</taxon>
        <taxon>Bacillota</taxon>
        <taxon>Erysipelotrichia</taxon>
        <taxon>Erysipelotrichales</taxon>
        <taxon>Coprobacillaceae</taxon>
        <taxon>Faecalibacillus</taxon>
    </lineage>
</organism>
<reference evidence="1" key="1">
    <citation type="submission" date="2022-06" db="EMBL/GenBank/DDBJ databases">
        <title>Isolation of gut microbiota from human fecal samples.</title>
        <authorList>
            <person name="Pamer E.G."/>
            <person name="Barat B."/>
            <person name="Waligurski E."/>
            <person name="Medina S."/>
            <person name="Paddock L."/>
            <person name="Mostad J."/>
        </authorList>
    </citation>
    <scope>NUCLEOTIDE SEQUENCE</scope>
    <source>
        <strain evidence="1">DFI.6.24</strain>
    </source>
</reference>
<accession>A0AAP2UGC6</accession>
<protein>
    <submittedName>
        <fullName evidence="1">Uncharacterized protein</fullName>
    </submittedName>
</protein>
<evidence type="ECO:0000313" key="2">
    <source>
        <dbReference type="Proteomes" id="UP001204814"/>
    </source>
</evidence>
<name>A0AAP2UGC6_9FIRM</name>
<dbReference type="EMBL" id="JANGBO010000001">
    <property type="protein sequence ID" value="MCQ5060747.1"/>
    <property type="molecule type" value="Genomic_DNA"/>
</dbReference>
<dbReference type="Proteomes" id="UP001204814">
    <property type="component" value="Unassembled WGS sequence"/>
</dbReference>
<comment type="caution">
    <text evidence="1">The sequence shown here is derived from an EMBL/GenBank/DDBJ whole genome shotgun (WGS) entry which is preliminary data.</text>
</comment>
<evidence type="ECO:0000313" key="1">
    <source>
        <dbReference type="EMBL" id="MCQ5060747.1"/>
    </source>
</evidence>
<dbReference type="RefSeq" id="WP_117575773.1">
    <property type="nucleotide sequence ID" value="NZ_JAJDKX010000001.1"/>
</dbReference>
<dbReference type="AlphaFoldDB" id="A0AAP2UGC6"/>
<gene>
    <name evidence="1" type="ORF">NE542_02700</name>
</gene>
<proteinExistence type="predicted"/>